<evidence type="ECO:0000313" key="4">
    <source>
        <dbReference type="Proteomes" id="UP001201812"/>
    </source>
</evidence>
<name>A0AAD4R7X8_9BILA</name>
<feature type="compositionally biased region" description="Low complexity" evidence="1">
    <location>
        <begin position="189"/>
        <end position="199"/>
    </location>
</feature>
<evidence type="ECO:0000256" key="1">
    <source>
        <dbReference type="SAM" id="MobiDB-lite"/>
    </source>
</evidence>
<evidence type="ECO:0000313" key="3">
    <source>
        <dbReference type="EMBL" id="KAI1729019.1"/>
    </source>
</evidence>
<accession>A0AAD4R7X8</accession>
<keyword evidence="2" id="KW-0732">Signal</keyword>
<feature type="chain" id="PRO_5042156072" evidence="2">
    <location>
        <begin position="26"/>
        <end position="336"/>
    </location>
</feature>
<comment type="caution">
    <text evidence="3">The sequence shown here is derived from an EMBL/GenBank/DDBJ whole genome shotgun (WGS) entry which is preliminary data.</text>
</comment>
<proteinExistence type="predicted"/>
<sequence>MTEFATDRLARLFICLALFWAHGCAMGGNERERSLGSGLLQMNENNNNLTHFPGKEQVAKLVGLPSWLTGSNAFGQIKERTRFYSYAIFLMGSETSKPTKTLAVNGNTSPGLRRGSSGDAFESAVVTATVISKSNGSTGTVNGNGTIRNAIGLPPAIKVGASISYNENLLSAGIPQQTDSKLTIDTSRSRSGSASSQTSKQRRTIITLKNRQLIQGCFQNPHENLGRRILKRTAERRRDFGRFYVSLSSEQKDDIEETIKTWLKKCVANIEFMDEVQRLAEEFGERFVNFRTLSFKADYFASMADATVAECVLLDNAVHPAHQTLTAFSQFITMVS</sequence>
<reference evidence="3" key="1">
    <citation type="submission" date="2022-01" db="EMBL/GenBank/DDBJ databases">
        <title>Genome Sequence Resource for Two Populations of Ditylenchus destructor, the Migratory Endoparasitic Phytonematode.</title>
        <authorList>
            <person name="Zhang H."/>
            <person name="Lin R."/>
            <person name="Xie B."/>
        </authorList>
    </citation>
    <scope>NUCLEOTIDE SEQUENCE</scope>
    <source>
        <strain evidence="3">BazhouSP</strain>
    </source>
</reference>
<dbReference type="EMBL" id="JAKKPZ010000001">
    <property type="protein sequence ID" value="KAI1729019.1"/>
    <property type="molecule type" value="Genomic_DNA"/>
</dbReference>
<dbReference type="Gene3D" id="1.10.490.10">
    <property type="entry name" value="Globins"/>
    <property type="match status" value="1"/>
</dbReference>
<organism evidence="3 4">
    <name type="scientific">Ditylenchus destructor</name>
    <dbReference type="NCBI Taxonomy" id="166010"/>
    <lineage>
        <taxon>Eukaryota</taxon>
        <taxon>Metazoa</taxon>
        <taxon>Ecdysozoa</taxon>
        <taxon>Nematoda</taxon>
        <taxon>Chromadorea</taxon>
        <taxon>Rhabditida</taxon>
        <taxon>Tylenchina</taxon>
        <taxon>Tylenchomorpha</taxon>
        <taxon>Sphaerularioidea</taxon>
        <taxon>Anguinidae</taxon>
        <taxon>Anguininae</taxon>
        <taxon>Ditylenchus</taxon>
    </lineage>
</organism>
<feature type="signal peptide" evidence="2">
    <location>
        <begin position="1"/>
        <end position="25"/>
    </location>
</feature>
<dbReference type="AlphaFoldDB" id="A0AAD4R7X8"/>
<protein>
    <submittedName>
        <fullName evidence="3">GLoBin related</fullName>
    </submittedName>
</protein>
<evidence type="ECO:0000256" key="2">
    <source>
        <dbReference type="SAM" id="SignalP"/>
    </source>
</evidence>
<dbReference type="InterPro" id="IPR012292">
    <property type="entry name" value="Globin/Proto"/>
</dbReference>
<dbReference type="GO" id="GO:0020037">
    <property type="term" value="F:heme binding"/>
    <property type="evidence" value="ECO:0007669"/>
    <property type="project" value="InterPro"/>
</dbReference>
<gene>
    <name evidence="3" type="ORF">DdX_01234</name>
</gene>
<keyword evidence="4" id="KW-1185">Reference proteome</keyword>
<dbReference type="GO" id="GO:0019825">
    <property type="term" value="F:oxygen binding"/>
    <property type="evidence" value="ECO:0007669"/>
    <property type="project" value="InterPro"/>
</dbReference>
<feature type="region of interest" description="Disordered" evidence="1">
    <location>
        <begin position="181"/>
        <end position="201"/>
    </location>
</feature>
<dbReference type="Proteomes" id="UP001201812">
    <property type="component" value="Unassembled WGS sequence"/>
</dbReference>